<dbReference type="Gene3D" id="1.20.1050.40">
    <property type="entry name" value="Endopeptidase. Chain P, domain 1"/>
    <property type="match status" value="1"/>
</dbReference>
<keyword evidence="4 7" id="KW-0378">Hydrolase</keyword>
<dbReference type="SUPFAM" id="SSF55486">
    <property type="entry name" value="Metalloproteases ('zincins'), catalytic domain"/>
    <property type="match status" value="1"/>
</dbReference>
<dbReference type="GO" id="GO:0046872">
    <property type="term" value="F:metal ion binding"/>
    <property type="evidence" value="ECO:0007669"/>
    <property type="project" value="UniProtKB-UniRule"/>
</dbReference>
<keyword evidence="3 7" id="KW-0479">Metal-binding</keyword>
<dbReference type="EMBL" id="JZDQ02000015">
    <property type="protein sequence ID" value="OIJ26448.1"/>
    <property type="molecule type" value="Genomic_DNA"/>
</dbReference>
<proteinExistence type="inferred from homology"/>
<sequence>MSTPEPLALPDTEAAEAWVKERTSATLTHVRELAERLRTAPPSQALEVLKAWDQLSLELGSLGGLAGLLANVHPVEAVRTACEDTEVEVDRLRTELTQDQALYRVFADLPEEQTAALDPLAARLLEKTLQDFTRAGVDRDDATRSRLTEINERLTELNLEFSRVTRDDVRITTATPEQLDGMPADWLEAHPVNDKGLVEITTDYPDALPARMFVKDPAIRRAVTVAGLERGWPHNDAVLKEMFALRHELATLVGYEDWPAFDAAVKMIGEGSAIPEFIDRIAAAAEGRMKRDLEVLLDRYDRDVPGASAVSAADALYYEELVRQEKYDVDSQVVRTYFDFAKVHQGLLDVTGRLFGLRYEPVSDVVTWHEDVSVFDVYPHDGDERLGRIHLDLHPREGKYKHAAQFDLATGVKGRQLPEGVLVCNFSRGLMEHDHVVTLFHEFGHLIHHVLGGQGEWARFSGVATEWDFVEAPSQMLEEWAWDAEVLQTFATNEAGEPIPADLVARMRAADDFGKGYHARQQMFYAAISYWFHKEQPEDLTKRLQELQAAYSPYPYLDGTHFFANFGHLGGYSSAYYTYMWSLVIAKDLFSAFDRDDLFAPEVAGRYRDLVLARGGEKDAADLVADFLGRPYSFDAYATWLVS</sequence>
<dbReference type="CDD" id="cd06455">
    <property type="entry name" value="M3A_TOP"/>
    <property type="match status" value="1"/>
</dbReference>
<evidence type="ECO:0000313" key="9">
    <source>
        <dbReference type="EMBL" id="OIJ26448.1"/>
    </source>
</evidence>
<dbReference type="InterPro" id="IPR024077">
    <property type="entry name" value="Neurolysin/TOP_dom2"/>
</dbReference>
<comment type="similarity">
    <text evidence="1 7">Belongs to the peptidase M3 family.</text>
</comment>
<evidence type="ECO:0000256" key="5">
    <source>
        <dbReference type="ARBA" id="ARBA00022833"/>
    </source>
</evidence>
<gene>
    <name evidence="9" type="ORF">UG56_012055</name>
</gene>
<keyword evidence="5 7" id="KW-0862">Zinc</keyword>
<dbReference type="RefSeq" id="WP_045548271.1">
    <property type="nucleotide sequence ID" value="NZ_JZDQ02000015.1"/>
</dbReference>
<evidence type="ECO:0000256" key="2">
    <source>
        <dbReference type="ARBA" id="ARBA00022670"/>
    </source>
</evidence>
<feature type="domain" description="Peptidase M3A/M3B catalytic" evidence="8">
    <location>
        <begin position="215"/>
        <end position="637"/>
    </location>
</feature>
<evidence type="ECO:0000256" key="1">
    <source>
        <dbReference type="ARBA" id="ARBA00006040"/>
    </source>
</evidence>
<dbReference type="InterPro" id="IPR045090">
    <property type="entry name" value="Pept_M3A_M3B"/>
</dbReference>
<protein>
    <submittedName>
        <fullName evidence="9">Peptidase M3</fullName>
    </submittedName>
</protein>
<keyword evidence="6 7" id="KW-0482">Metalloprotease</keyword>
<dbReference type="PANTHER" id="PTHR11804:SF84">
    <property type="entry name" value="SACCHAROLYSIN"/>
    <property type="match status" value="1"/>
</dbReference>
<evidence type="ECO:0000256" key="7">
    <source>
        <dbReference type="RuleBase" id="RU003435"/>
    </source>
</evidence>
<evidence type="ECO:0000256" key="6">
    <source>
        <dbReference type="ARBA" id="ARBA00023049"/>
    </source>
</evidence>
<accession>A0A1J4N716</accession>
<evidence type="ECO:0000313" key="10">
    <source>
        <dbReference type="Proteomes" id="UP000033772"/>
    </source>
</evidence>
<dbReference type="AlphaFoldDB" id="A0A1J4N716"/>
<comment type="cofactor">
    <cofactor evidence="7">
        <name>Zn(2+)</name>
        <dbReference type="ChEBI" id="CHEBI:29105"/>
    </cofactor>
    <text evidence="7">Binds 1 zinc ion.</text>
</comment>
<keyword evidence="2 7" id="KW-0645">Protease</keyword>
<comment type="caution">
    <text evidence="9">The sequence shown here is derived from an EMBL/GenBank/DDBJ whole genome shotgun (WGS) entry which is preliminary data.</text>
</comment>
<dbReference type="OrthoDB" id="9773538at2"/>
<reference evidence="9" key="1">
    <citation type="submission" date="2016-10" db="EMBL/GenBank/DDBJ databases">
        <title>Draft Genome Sequence of Nocardioides luteus Strain BAFB, an Alkane-Degrading Bacterium Isolated from JP-7 Polluted Soil.</title>
        <authorList>
            <person name="Brown L."/>
            <person name="Ruiz O.N."/>
            <person name="Gunasekera T."/>
        </authorList>
    </citation>
    <scope>NUCLEOTIDE SEQUENCE [LARGE SCALE GENOMIC DNA]</scope>
    <source>
        <strain evidence="9">BAFB</strain>
    </source>
</reference>
<evidence type="ECO:0000259" key="8">
    <source>
        <dbReference type="Pfam" id="PF01432"/>
    </source>
</evidence>
<dbReference type="PANTHER" id="PTHR11804">
    <property type="entry name" value="PROTEASE M3 THIMET OLIGOPEPTIDASE-RELATED"/>
    <property type="match status" value="1"/>
</dbReference>
<dbReference type="Gene3D" id="1.10.1370.10">
    <property type="entry name" value="Neurolysin, domain 3"/>
    <property type="match status" value="1"/>
</dbReference>
<dbReference type="GO" id="GO:0004222">
    <property type="term" value="F:metalloendopeptidase activity"/>
    <property type="evidence" value="ECO:0007669"/>
    <property type="project" value="InterPro"/>
</dbReference>
<dbReference type="GO" id="GO:0006518">
    <property type="term" value="P:peptide metabolic process"/>
    <property type="evidence" value="ECO:0007669"/>
    <property type="project" value="TreeGrafter"/>
</dbReference>
<organism evidence="9 10">
    <name type="scientific">Nocardioides luteus</name>
    <dbReference type="NCBI Taxonomy" id="1844"/>
    <lineage>
        <taxon>Bacteria</taxon>
        <taxon>Bacillati</taxon>
        <taxon>Actinomycetota</taxon>
        <taxon>Actinomycetes</taxon>
        <taxon>Propionibacteriales</taxon>
        <taxon>Nocardioidaceae</taxon>
        <taxon>Nocardioides</taxon>
    </lineage>
</organism>
<keyword evidence="10" id="KW-1185">Reference proteome</keyword>
<dbReference type="InterPro" id="IPR001567">
    <property type="entry name" value="Pept_M3A_M3B_dom"/>
</dbReference>
<dbReference type="Pfam" id="PF01432">
    <property type="entry name" value="Peptidase_M3"/>
    <property type="match status" value="1"/>
</dbReference>
<evidence type="ECO:0000256" key="3">
    <source>
        <dbReference type="ARBA" id="ARBA00022723"/>
    </source>
</evidence>
<dbReference type="GO" id="GO:0006508">
    <property type="term" value="P:proteolysis"/>
    <property type="evidence" value="ECO:0007669"/>
    <property type="project" value="UniProtKB-KW"/>
</dbReference>
<name>A0A1J4N716_9ACTN</name>
<evidence type="ECO:0000256" key="4">
    <source>
        <dbReference type="ARBA" id="ARBA00022801"/>
    </source>
</evidence>
<dbReference type="STRING" id="1844.UG56_012055"/>
<dbReference type="Proteomes" id="UP000033772">
    <property type="component" value="Unassembled WGS sequence"/>
</dbReference>
<dbReference type="InterPro" id="IPR024079">
    <property type="entry name" value="MetalloPept_cat_dom_sf"/>
</dbReference>
<dbReference type="Gene3D" id="3.40.390.10">
    <property type="entry name" value="Collagenase (Catalytic Domain)"/>
    <property type="match status" value="1"/>
</dbReference>
<dbReference type="InterPro" id="IPR024080">
    <property type="entry name" value="Neurolysin/TOP_N"/>
</dbReference>